<gene>
    <name evidence="3" type="ORF">QQ91_0004520</name>
</gene>
<proteinExistence type="predicted"/>
<feature type="modified residue" description="4-aspartylphosphate" evidence="1">
    <location>
        <position position="73"/>
    </location>
</feature>
<evidence type="ECO:0000256" key="1">
    <source>
        <dbReference type="PROSITE-ProRule" id="PRU00169"/>
    </source>
</evidence>
<protein>
    <submittedName>
        <fullName evidence="3">Response regulator</fullName>
    </submittedName>
</protein>
<dbReference type="SMART" id="SM00448">
    <property type="entry name" value="REC"/>
    <property type="match status" value="1"/>
</dbReference>
<evidence type="ECO:0000259" key="2">
    <source>
        <dbReference type="PROSITE" id="PS50110"/>
    </source>
</evidence>
<dbReference type="Proteomes" id="UP000031561">
    <property type="component" value="Unassembled WGS sequence"/>
</dbReference>
<dbReference type="Gene3D" id="3.40.50.2300">
    <property type="match status" value="1"/>
</dbReference>
<dbReference type="PANTHER" id="PTHR44520:SF1">
    <property type="entry name" value="TWO-COMPONENT SYSTEM REGULATORY PROTEIN"/>
    <property type="match status" value="1"/>
</dbReference>
<sequence length="153" mass="17252">MNIYLLKPMSHASRLLIVEDDPNDLELICLALDDCPFSGHIDVANDGEQALHYLYGPPEASMASPLPRLVLLDLKLPKIDGRQVLEQIRVRPRTRHLPVVVMTSSAEPRDIEACYALGANSYIVKPLEFQEFQDVSRQVGVYWMQLNQPVLVS</sequence>
<name>A0ABD4T062_9CYAN</name>
<dbReference type="RefSeq" id="WP_250833257.1">
    <property type="nucleotide sequence ID" value="NZ_JTHE03000029.1"/>
</dbReference>
<keyword evidence="1" id="KW-0597">Phosphoprotein</keyword>
<comment type="caution">
    <text evidence="3">The sequence shown here is derived from an EMBL/GenBank/DDBJ whole genome shotgun (WGS) entry which is preliminary data.</text>
</comment>
<dbReference type="Pfam" id="PF00072">
    <property type="entry name" value="Response_reg"/>
    <property type="match status" value="1"/>
</dbReference>
<reference evidence="3 4" key="1">
    <citation type="journal article" date="2015" name="Genome Announc.">
        <title>Draft Genome Sequence of Filamentous Marine Cyanobacterium Lyngbya confervoides Strain BDU141951.</title>
        <authorList>
            <person name="Chandrababunaidu M.M."/>
            <person name="Sen D."/>
            <person name="Tripathy S."/>
        </authorList>
    </citation>
    <scope>NUCLEOTIDE SEQUENCE [LARGE SCALE GENOMIC DNA]</scope>
    <source>
        <strain evidence="3 4">BDU141951</strain>
    </source>
</reference>
<keyword evidence="4" id="KW-1185">Reference proteome</keyword>
<dbReference type="PANTHER" id="PTHR44520">
    <property type="entry name" value="RESPONSE REGULATOR RCP1-RELATED"/>
    <property type="match status" value="1"/>
</dbReference>
<organism evidence="3 4">
    <name type="scientific">Lyngbya confervoides BDU141951</name>
    <dbReference type="NCBI Taxonomy" id="1574623"/>
    <lineage>
        <taxon>Bacteria</taxon>
        <taxon>Bacillati</taxon>
        <taxon>Cyanobacteriota</taxon>
        <taxon>Cyanophyceae</taxon>
        <taxon>Oscillatoriophycideae</taxon>
        <taxon>Oscillatoriales</taxon>
        <taxon>Microcoleaceae</taxon>
        <taxon>Lyngbya</taxon>
    </lineage>
</organism>
<dbReference type="PROSITE" id="PS50110">
    <property type="entry name" value="RESPONSE_REGULATORY"/>
    <property type="match status" value="1"/>
</dbReference>
<dbReference type="InterPro" id="IPR011006">
    <property type="entry name" value="CheY-like_superfamily"/>
</dbReference>
<dbReference type="CDD" id="cd17557">
    <property type="entry name" value="REC_Rcp-like"/>
    <property type="match status" value="1"/>
</dbReference>
<dbReference type="InterPro" id="IPR001789">
    <property type="entry name" value="Sig_transdc_resp-reg_receiver"/>
</dbReference>
<feature type="domain" description="Response regulatory" evidence="2">
    <location>
        <begin position="14"/>
        <end position="140"/>
    </location>
</feature>
<evidence type="ECO:0000313" key="3">
    <source>
        <dbReference type="EMBL" id="MCM1982097.1"/>
    </source>
</evidence>
<dbReference type="SUPFAM" id="SSF52172">
    <property type="entry name" value="CheY-like"/>
    <property type="match status" value="1"/>
</dbReference>
<dbReference type="AlphaFoldDB" id="A0ABD4T062"/>
<evidence type="ECO:0000313" key="4">
    <source>
        <dbReference type="Proteomes" id="UP000031561"/>
    </source>
</evidence>
<dbReference type="EMBL" id="JTHE03000029">
    <property type="protein sequence ID" value="MCM1982097.1"/>
    <property type="molecule type" value="Genomic_DNA"/>
</dbReference>
<accession>A0ABD4T062</accession>
<dbReference type="InterPro" id="IPR052893">
    <property type="entry name" value="TCS_response_regulator"/>
</dbReference>